<dbReference type="AlphaFoldDB" id="A0A4C1UKS3"/>
<evidence type="ECO:0000313" key="1">
    <source>
        <dbReference type="EMBL" id="GBP27073.1"/>
    </source>
</evidence>
<organism evidence="1 2">
    <name type="scientific">Eumeta variegata</name>
    <name type="common">Bagworm moth</name>
    <name type="synonym">Eumeta japonica</name>
    <dbReference type="NCBI Taxonomy" id="151549"/>
    <lineage>
        <taxon>Eukaryota</taxon>
        <taxon>Metazoa</taxon>
        <taxon>Ecdysozoa</taxon>
        <taxon>Arthropoda</taxon>
        <taxon>Hexapoda</taxon>
        <taxon>Insecta</taxon>
        <taxon>Pterygota</taxon>
        <taxon>Neoptera</taxon>
        <taxon>Endopterygota</taxon>
        <taxon>Lepidoptera</taxon>
        <taxon>Glossata</taxon>
        <taxon>Ditrysia</taxon>
        <taxon>Tineoidea</taxon>
        <taxon>Psychidae</taxon>
        <taxon>Oiketicinae</taxon>
        <taxon>Eumeta</taxon>
    </lineage>
</organism>
<reference evidence="1 2" key="1">
    <citation type="journal article" date="2019" name="Commun. Biol.">
        <title>The bagworm genome reveals a unique fibroin gene that provides high tensile strength.</title>
        <authorList>
            <person name="Kono N."/>
            <person name="Nakamura H."/>
            <person name="Ohtoshi R."/>
            <person name="Tomita M."/>
            <person name="Numata K."/>
            <person name="Arakawa K."/>
        </authorList>
    </citation>
    <scope>NUCLEOTIDE SEQUENCE [LARGE SCALE GENOMIC DNA]</scope>
</reference>
<proteinExistence type="predicted"/>
<name>A0A4C1UKS3_EUMVA</name>
<protein>
    <submittedName>
        <fullName evidence="1">Uncharacterized protein</fullName>
    </submittedName>
</protein>
<sequence length="81" mass="9088">MGVRHEYVACVRVRARRPTARRVTAGVVGVVAVVTYDEKAVCHPDAVYPRLRVPVSPLTGYRRRGRRPLRINYPANFVATA</sequence>
<gene>
    <name evidence="1" type="ORF">EVAR_16740_1</name>
</gene>
<dbReference type="EMBL" id="BGZK01000189">
    <property type="protein sequence ID" value="GBP27073.1"/>
    <property type="molecule type" value="Genomic_DNA"/>
</dbReference>
<accession>A0A4C1UKS3</accession>
<comment type="caution">
    <text evidence="1">The sequence shown here is derived from an EMBL/GenBank/DDBJ whole genome shotgun (WGS) entry which is preliminary data.</text>
</comment>
<keyword evidence="2" id="KW-1185">Reference proteome</keyword>
<dbReference type="Proteomes" id="UP000299102">
    <property type="component" value="Unassembled WGS sequence"/>
</dbReference>
<evidence type="ECO:0000313" key="2">
    <source>
        <dbReference type="Proteomes" id="UP000299102"/>
    </source>
</evidence>